<evidence type="ECO:0000256" key="3">
    <source>
        <dbReference type="ARBA" id="ARBA00008891"/>
    </source>
</evidence>
<evidence type="ECO:0000313" key="10">
    <source>
        <dbReference type="Proteomes" id="UP001372338"/>
    </source>
</evidence>
<comment type="subcellular location">
    <subcellularLocation>
        <location evidence="1">Secreted</location>
        <location evidence="1">Cell wall</location>
    </subcellularLocation>
</comment>
<organism evidence="9 10">
    <name type="scientific">Crotalaria pallida</name>
    <name type="common">Smooth rattlebox</name>
    <name type="synonym">Crotalaria striata</name>
    <dbReference type="NCBI Taxonomy" id="3830"/>
    <lineage>
        <taxon>Eukaryota</taxon>
        <taxon>Viridiplantae</taxon>
        <taxon>Streptophyta</taxon>
        <taxon>Embryophyta</taxon>
        <taxon>Tracheophyta</taxon>
        <taxon>Spermatophyta</taxon>
        <taxon>Magnoliopsida</taxon>
        <taxon>eudicotyledons</taxon>
        <taxon>Gunneridae</taxon>
        <taxon>Pentapetalae</taxon>
        <taxon>rosids</taxon>
        <taxon>fabids</taxon>
        <taxon>Fabales</taxon>
        <taxon>Fabaceae</taxon>
        <taxon>Papilionoideae</taxon>
        <taxon>50 kb inversion clade</taxon>
        <taxon>genistoids sensu lato</taxon>
        <taxon>core genistoids</taxon>
        <taxon>Crotalarieae</taxon>
        <taxon>Crotalaria</taxon>
    </lineage>
</organism>
<dbReference type="PANTHER" id="PTHR31321:SF134">
    <property type="entry name" value="PECTINESTERASE"/>
    <property type="match status" value="1"/>
</dbReference>
<evidence type="ECO:0000256" key="2">
    <source>
        <dbReference type="ARBA" id="ARBA00005184"/>
    </source>
</evidence>
<gene>
    <name evidence="9" type="ORF">RIF29_24789</name>
</gene>
<dbReference type="EMBL" id="JAYWIO010000005">
    <property type="protein sequence ID" value="KAK7259189.1"/>
    <property type="molecule type" value="Genomic_DNA"/>
</dbReference>
<keyword evidence="6" id="KW-0378">Hydrolase</keyword>
<dbReference type="PANTHER" id="PTHR31321">
    <property type="entry name" value="ACYL-COA THIOESTER HYDROLASE YBHC-RELATED"/>
    <property type="match status" value="1"/>
</dbReference>
<comment type="pathway">
    <text evidence="2">Glycan metabolism; pectin degradation; 2-dehydro-3-deoxy-D-gluconate from pectin: step 1/5.</text>
</comment>
<dbReference type="GO" id="GO:0042545">
    <property type="term" value="P:cell wall modification"/>
    <property type="evidence" value="ECO:0007669"/>
    <property type="project" value="InterPro"/>
</dbReference>
<reference evidence="9 10" key="1">
    <citation type="submission" date="2024-01" db="EMBL/GenBank/DDBJ databases">
        <title>The genomes of 5 underutilized Papilionoideae crops provide insights into root nodulation and disease resistanc.</title>
        <authorList>
            <person name="Yuan L."/>
        </authorList>
    </citation>
    <scope>NUCLEOTIDE SEQUENCE [LARGE SCALE GENOMIC DNA]</scope>
    <source>
        <strain evidence="9">ZHUSHIDOU_FW_LH</strain>
        <tissue evidence="9">Leaf</tissue>
    </source>
</reference>
<evidence type="ECO:0000256" key="4">
    <source>
        <dbReference type="ARBA" id="ARBA00013229"/>
    </source>
</evidence>
<protein>
    <recommendedName>
        <fullName evidence="4">pectinesterase</fullName>
        <ecNumber evidence="4">3.1.1.11</ecNumber>
    </recommendedName>
</protein>
<dbReference type="GO" id="GO:0030599">
    <property type="term" value="F:pectinesterase activity"/>
    <property type="evidence" value="ECO:0007669"/>
    <property type="project" value="UniProtKB-EC"/>
</dbReference>
<feature type="domain" description="Pectinesterase catalytic" evidence="8">
    <location>
        <begin position="64"/>
        <end position="176"/>
    </location>
</feature>
<evidence type="ECO:0000313" key="9">
    <source>
        <dbReference type="EMBL" id="KAK7259189.1"/>
    </source>
</evidence>
<evidence type="ECO:0000259" key="8">
    <source>
        <dbReference type="Pfam" id="PF01095"/>
    </source>
</evidence>
<dbReference type="Pfam" id="PF01095">
    <property type="entry name" value="Pectinesterase"/>
    <property type="match status" value="1"/>
</dbReference>
<evidence type="ECO:0000256" key="1">
    <source>
        <dbReference type="ARBA" id="ARBA00004191"/>
    </source>
</evidence>
<comment type="caution">
    <text evidence="9">The sequence shown here is derived from an EMBL/GenBank/DDBJ whole genome shotgun (WGS) entry which is preliminary data.</text>
</comment>
<dbReference type="InterPro" id="IPR011050">
    <property type="entry name" value="Pectin_lyase_fold/virulence"/>
</dbReference>
<keyword evidence="7" id="KW-0063">Aspartyl esterase</keyword>
<accession>A0AAN9EL83</accession>
<evidence type="ECO:0000256" key="7">
    <source>
        <dbReference type="ARBA" id="ARBA00023085"/>
    </source>
</evidence>
<name>A0AAN9EL83_CROPI</name>
<proteinExistence type="inferred from homology"/>
<dbReference type="Gene3D" id="2.160.20.10">
    <property type="entry name" value="Single-stranded right-handed beta-helix, Pectin lyase-like"/>
    <property type="match status" value="2"/>
</dbReference>
<dbReference type="Proteomes" id="UP001372338">
    <property type="component" value="Unassembled WGS sequence"/>
</dbReference>
<evidence type="ECO:0000256" key="6">
    <source>
        <dbReference type="ARBA" id="ARBA00022801"/>
    </source>
</evidence>
<keyword evidence="5" id="KW-0964">Secreted</keyword>
<dbReference type="InterPro" id="IPR012334">
    <property type="entry name" value="Pectin_lyas_fold"/>
</dbReference>
<keyword evidence="5" id="KW-0134">Cell wall</keyword>
<sequence length="184" mass="20719">MHCREKVIIPINKPCIFLEGAGRNSTSVQWDDHGTAHHTATFDVTGNDTIVKDITFEVLNTTRVQDTLFDSYGRHYYQNCYIQGHTDFIFGEGQSIFEDCQIYFTCGNRRPRRDGCITANERRSADAPGGFVFKNCNINGTRAKTQLGRALVSGNPRVIIANSFLADVIRPEGWGEVQRFVGHE</sequence>
<dbReference type="SUPFAM" id="SSF51126">
    <property type="entry name" value="Pectin lyase-like"/>
    <property type="match status" value="1"/>
</dbReference>
<dbReference type="AlphaFoldDB" id="A0AAN9EL83"/>
<evidence type="ECO:0000256" key="5">
    <source>
        <dbReference type="ARBA" id="ARBA00022512"/>
    </source>
</evidence>
<dbReference type="InterPro" id="IPR000070">
    <property type="entry name" value="Pectinesterase_cat"/>
</dbReference>
<dbReference type="GO" id="GO:0045490">
    <property type="term" value="P:pectin catabolic process"/>
    <property type="evidence" value="ECO:0007669"/>
    <property type="project" value="TreeGrafter"/>
</dbReference>
<keyword evidence="10" id="KW-1185">Reference proteome</keyword>
<comment type="similarity">
    <text evidence="3">Belongs to the pectinesterase family.</text>
</comment>
<dbReference type="EC" id="3.1.1.11" evidence="4"/>